<reference evidence="2" key="1">
    <citation type="submission" date="2017-09" db="EMBL/GenBank/DDBJ databases">
        <title>Depth-based differentiation of microbial function through sediment-hosted aquifers and enrichment of novel symbionts in the deep terrestrial subsurface.</title>
        <authorList>
            <person name="Probst A.J."/>
            <person name="Ladd B."/>
            <person name="Jarett J.K."/>
            <person name="Geller-Mcgrath D.E."/>
            <person name="Sieber C.M.K."/>
            <person name="Emerson J.B."/>
            <person name="Anantharaman K."/>
            <person name="Thomas B.C."/>
            <person name="Malmstrom R."/>
            <person name="Stieglmeier M."/>
            <person name="Klingl A."/>
            <person name="Woyke T."/>
            <person name="Ryan C.M."/>
            <person name="Banfield J.F."/>
        </authorList>
    </citation>
    <scope>NUCLEOTIDE SEQUENCE [LARGE SCALE GENOMIC DNA]</scope>
</reference>
<comment type="caution">
    <text evidence="1">The sequence shown here is derived from an EMBL/GenBank/DDBJ whole genome shotgun (WGS) entry which is preliminary data.</text>
</comment>
<dbReference type="AlphaFoldDB" id="A0A2M8LD78"/>
<proteinExistence type="predicted"/>
<evidence type="ECO:0000313" key="2">
    <source>
        <dbReference type="Proteomes" id="UP000228700"/>
    </source>
</evidence>
<dbReference type="Proteomes" id="UP000228700">
    <property type="component" value="Unassembled WGS sequence"/>
</dbReference>
<accession>A0A2M8LD78</accession>
<name>A0A2M8LD78_9BACT</name>
<protein>
    <submittedName>
        <fullName evidence="1">Uncharacterized protein</fullName>
    </submittedName>
</protein>
<organism evidence="1 2">
    <name type="scientific">Candidatus Taylorbacteria bacterium CG10_big_fil_rev_8_21_14_0_10_41_48</name>
    <dbReference type="NCBI Taxonomy" id="1975024"/>
    <lineage>
        <taxon>Bacteria</taxon>
        <taxon>Candidatus Tayloriibacteriota</taxon>
    </lineage>
</organism>
<gene>
    <name evidence="1" type="ORF">COV01_00810</name>
</gene>
<dbReference type="EMBL" id="PFEQ01000001">
    <property type="protein sequence ID" value="PJE74560.1"/>
    <property type="molecule type" value="Genomic_DNA"/>
</dbReference>
<sequence>MATKSITVKGIQLELVDEERQSVRINGLEMSLETFLKLAEKSLTDTDLRGTDIDGIDPRFKFIAVVRHSGRIDGFGSGAKRLATARYVSMFQKDSVPPMAH</sequence>
<evidence type="ECO:0000313" key="1">
    <source>
        <dbReference type="EMBL" id="PJE74560.1"/>
    </source>
</evidence>